<dbReference type="PaxDb" id="39947-A0A0P0WNQ8"/>
<feature type="region of interest" description="Disordered" evidence="1">
    <location>
        <begin position="76"/>
        <end position="117"/>
    </location>
</feature>
<accession>A0A0P0WNQ8</accession>
<keyword evidence="3" id="KW-1185">Reference proteome</keyword>
<feature type="compositionally biased region" description="Polar residues" evidence="1">
    <location>
        <begin position="1"/>
        <end position="17"/>
    </location>
</feature>
<reference evidence="3" key="1">
    <citation type="journal article" date="2005" name="Nature">
        <title>The map-based sequence of the rice genome.</title>
        <authorList>
            <consortium name="International rice genome sequencing project (IRGSP)"/>
            <person name="Matsumoto T."/>
            <person name="Wu J."/>
            <person name="Kanamori H."/>
            <person name="Katayose Y."/>
            <person name="Fujisawa M."/>
            <person name="Namiki N."/>
            <person name="Mizuno H."/>
            <person name="Yamamoto K."/>
            <person name="Antonio B.A."/>
            <person name="Baba T."/>
            <person name="Sakata K."/>
            <person name="Nagamura Y."/>
            <person name="Aoki H."/>
            <person name="Arikawa K."/>
            <person name="Arita K."/>
            <person name="Bito T."/>
            <person name="Chiden Y."/>
            <person name="Fujitsuka N."/>
            <person name="Fukunaka R."/>
            <person name="Hamada M."/>
            <person name="Harada C."/>
            <person name="Hayashi A."/>
            <person name="Hijishita S."/>
            <person name="Honda M."/>
            <person name="Hosokawa S."/>
            <person name="Ichikawa Y."/>
            <person name="Idonuma A."/>
            <person name="Iijima M."/>
            <person name="Ikeda M."/>
            <person name="Ikeno M."/>
            <person name="Ito K."/>
            <person name="Ito S."/>
            <person name="Ito T."/>
            <person name="Ito Y."/>
            <person name="Ito Y."/>
            <person name="Iwabuchi A."/>
            <person name="Kamiya K."/>
            <person name="Karasawa W."/>
            <person name="Kurita K."/>
            <person name="Katagiri S."/>
            <person name="Kikuta A."/>
            <person name="Kobayashi H."/>
            <person name="Kobayashi N."/>
            <person name="Machita K."/>
            <person name="Maehara T."/>
            <person name="Masukawa M."/>
            <person name="Mizubayashi T."/>
            <person name="Mukai Y."/>
            <person name="Nagasaki H."/>
            <person name="Nagata Y."/>
            <person name="Naito S."/>
            <person name="Nakashima M."/>
            <person name="Nakama Y."/>
            <person name="Nakamichi Y."/>
            <person name="Nakamura M."/>
            <person name="Meguro A."/>
            <person name="Negishi M."/>
            <person name="Ohta I."/>
            <person name="Ohta T."/>
            <person name="Okamoto M."/>
            <person name="Ono N."/>
            <person name="Saji S."/>
            <person name="Sakaguchi M."/>
            <person name="Sakai K."/>
            <person name="Shibata M."/>
            <person name="Shimokawa T."/>
            <person name="Song J."/>
            <person name="Takazaki Y."/>
            <person name="Terasawa K."/>
            <person name="Tsugane M."/>
            <person name="Tsuji K."/>
            <person name="Ueda S."/>
            <person name="Waki K."/>
            <person name="Yamagata H."/>
            <person name="Yamamoto M."/>
            <person name="Yamamoto S."/>
            <person name="Yamane H."/>
            <person name="Yoshiki S."/>
            <person name="Yoshihara R."/>
            <person name="Yukawa K."/>
            <person name="Zhong H."/>
            <person name="Yano M."/>
            <person name="Yuan Q."/>
            <person name="Ouyang S."/>
            <person name="Liu J."/>
            <person name="Jones K.M."/>
            <person name="Gansberger K."/>
            <person name="Moffat K."/>
            <person name="Hill J."/>
            <person name="Bera J."/>
            <person name="Fadrosh D."/>
            <person name="Jin S."/>
            <person name="Johri S."/>
            <person name="Kim M."/>
            <person name="Overton L."/>
            <person name="Reardon M."/>
            <person name="Tsitrin T."/>
            <person name="Vuong H."/>
            <person name="Weaver B."/>
            <person name="Ciecko A."/>
            <person name="Tallon L."/>
            <person name="Jackson J."/>
            <person name="Pai G."/>
            <person name="Aken S.V."/>
            <person name="Utterback T."/>
            <person name="Reidmuller S."/>
            <person name="Feldblyum T."/>
            <person name="Hsiao J."/>
            <person name="Zismann V."/>
            <person name="Iobst S."/>
            <person name="de Vazeille A.R."/>
            <person name="Buell C.R."/>
            <person name="Ying K."/>
            <person name="Li Y."/>
            <person name="Lu T."/>
            <person name="Huang Y."/>
            <person name="Zhao Q."/>
            <person name="Feng Q."/>
            <person name="Zhang L."/>
            <person name="Zhu J."/>
            <person name="Weng Q."/>
            <person name="Mu J."/>
            <person name="Lu Y."/>
            <person name="Fan D."/>
            <person name="Liu Y."/>
            <person name="Guan J."/>
            <person name="Zhang Y."/>
            <person name="Yu S."/>
            <person name="Liu X."/>
            <person name="Zhang Y."/>
            <person name="Hong G."/>
            <person name="Han B."/>
            <person name="Choisne N."/>
            <person name="Demange N."/>
            <person name="Orjeda G."/>
            <person name="Samain S."/>
            <person name="Cattolico L."/>
            <person name="Pelletier E."/>
            <person name="Couloux A."/>
            <person name="Segurens B."/>
            <person name="Wincker P."/>
            <person name="D'Hont A."/>
            <person name="Scarpelli C."/>
            <person name="Weissenbach J."/>
            <person name="Salanoubat M."/>
            <person name="Quetier F."/>
            <person name="Yu Y."/>
            <person name="Kim H.R."/>
            <person name="Rambo T."/>
            <person name="Currie J."/>
            <person name="Collura K."/>
            <person name="Luo M."/>
            <person name="Yang T."/>
            <person name="Ammiraju J.S.S."/>
            <person name="Engler F."/>
            <person name="Soderlund C."/>
            <person name="Wing R.A."/>
            <person name="Palmer L.E."/>
            <person name="de la Bastide M."/>
            <person name="Spiegel L."/>
            <person name="Nascimento L."/>
            <person name="Zutavern T."/>
            <person name="O'Shaughnessy A."/>
            <person name="Dike S."/>
            <person name="Dedhia N."/>
            <person name="Preston R."/>
            <person name="Balija V."/>
            <person name="McCombie W.R."/>
            <person name="Chow T."/>
            <person name="Chen H."/>
            <person name="Chung M."/>
            <person name="Chen C."/>
            <person name="Shaw J."/>
            <person name="Wu H."/>
            <person name="Hsiao K."/>
            <person name="Chao Y."/>
            <person name="Chu M."/>
            <person name="Cheng C."/>
            <person name="Hour A."/>
            <person name="Lee P."/>
            <person name="Lin S."/>
            <person name="Lin Y."/>
            <person name="Liou J."/>
            <person name="Liu S."/>
            <person name="Hsing Y."/>
            <person name="Raghuvanshi S."/>
            <person name="Mohanty A."/>
            <person name="Bharti A.K."/>
            <person name="Gaur A."/>
            <person name="Gupta V."/>
            <person name="Kumar D."/>
            <person name="Ravi V."/>
            <person name="Vij S."/>
            <person name="Kapur A."/>
            <person name="Khurana P."/>
            <person name="Khurana P."/>
            <person name="Khurana J.P."/>
            <person name="Tyagi A.K."/>
            <person name="Gaikwad K."/>
            <person name="Singh A."/>
            <person name="Dalal V."/>
            <person name="Srivastava S."/>
            <person name="Dixit A."/>
            <person name="Pal A.K."/>
            <person name="Ghazi I.A."/>
            <person name="Yadav M."/>
            <person name="Pandit A."/>
            <person name="Bhargava A."/>
            <person name="Sureshbabu K."/>
            <person name="Batra K."/>
            <person name="Sharma T.R."/>
            <person name="Mohapatra T."/>
            <person name="Singh N.K."/>
            <person name="Messing J."/>
            <person name="Nelson A.B."/>
            <person name="Fuks G."/>
            <person name="Kavchok S."/>
            <person name="Keizer G."/>
            <person name="Linton E."/>
            <person name="Llaca V."/>
            <person name="Song R."/>
            <person name="Tanyolac B."/>
            <person name="Young S."/>
            <person name="Ho-Il K."/>
            <person name="Hahn J.H."/>
            <person name="Sangsakoo G."/>
            <person name="Vanavichit A."/>
            <person name="de Mattos Luiz.A.T."/>
            <person name="Zimmer P.D."/>
            <person name="Malone G."/>
            <person name="Dellagostin O."/>
            <person name="de Oliveira A.C."/>
            <person name="Bevan M."/>
            <person name="Bancroft I."/>
            <person name="Minx P."/>
            <person name="Cordum H."/>
            <person name="Wilson R."/>
            <person name="Cheng Z."/>
            <person name="Jin W."/>
            <person name="Jiang J."/>
            <person name="Leong S.A."/>
            <person name="Iwama H."/>
            <person name="Gojobori T."/>
            <person name="Itoh T."/>
            <person name="Niimura Y."/>
            <person name="Fujii Y."/>
            <person name="Habara T."/>
            <person name="Sakai H."/>
            <person name="Sato Y."/>
            <person name="Wilson G."/>
            <person name="Kumar K."/>
            <person name="McCouch S."/>
            <person name="Juretic N."/>
            <person name="Hoen D."/>
            <person name="Wright S."/>
            <person name="Bruskiewich R."/>
            <person name="Bureau T."/>
            <person name="Miyao A."/>
            <person name="Hirochika H."/>
            <person name="Nishikawa T."/>
            <person name="Kadowaki K."/>
            <person name="Sugiura M."/>
            <person name="Burr B."/>
            <person name="Sasaki T."/>
        </authorList>
    </citation>
    <scope>NUCLEOTIDE SEQUENCE [LARGE SCALE GENOMIC DNA]</scope>
    <source>
        <strain evidence="3">cv. Nipponbare</strain>
    </source>
</reference>
<evidence type="ECO:0000256" key="1">
    <source>
        <dbReference type="SAM" id="MobiDB-lite"/>
    </source>
</evidence>
<reference evidence="2 3" key="2">
    <citation type="journal article" date="2013" name="Plant Cell Physiol.">
        <title>Rice Annotation Project Database (RAP-DB): an integrative and interactive database for rice genomics.</title>
        <authorList>
            <person name="Sakai H."/>
            <person name="Lee S.S."/>
            <person name="Tanaka T."/>
            <person name="Numa H."/>
            <person name="Kim J."/>
            <person name="Kawahara Y."/>
            <person name="Wakimoto H."/>
            <person name="Yang C.C."/>
            <person name="Iwamoto M."/>
            <person name="Abe T."/>
            <person name="Yamada Y."/>
            <person name="Muto A."/>
            <person name="Inokuchi H."/>
            <person name="Ikemura T."/>
            <person name="Matsumoto T."/>
            <person name="Sasaki T."/>
            <person name="Itoh T."/>
        </authorList>
    </citation>
    <scope>NUCLEOTIDE SEQUENCE [LARGE SCALE GENOMIC DNA]</scope>
    <source>
        <strain evidence="3">cv. Nipponbare</strain>
    </source>
</reference>
<protein>
    <submittedName>
        <fullName evidence="2">Os05g0468301 protein</fullName>
    </submittedName>
</protein>
<evidence type="ECO:0000313" key="3">
    <source>
        <dbReference type="Proteomes" id="UP000059680"/>
    </source>
</evidence>
<feature type="region of interest" description="Disordered" evidence="1">
    <location>
        <begin position="162"/>
        <end position="185"/>
    </location>
</feature>
<name>A0A0P0WNQ8_ORYSJ</name>
<dbReference type="InParanoid" id="A0A0P0WNQ8"/>
<sequence>MRKSGSSANGSNETAPQPRSIHHIRPPNATGGWSMIVERPNGSEEKKLGIASHLPVSERKRCMTWPLTPTSITAYRSGGPCPSPRSAWVRSPAAPPGEASLLAPPMSGRRNSWPVSGLQTTRATSFSYTPRRRKPSLVALSMKPAKGGDLLCVSAGAVAAAGREDAQGEEELGGARGLGDAGGRV</sequence>
<feature type="compositionally biased region" description="Gly residues" evidence="1">
    <location>
        <begin position="174"/>
        <end position="185"/>
    </location>
</feature>
<feature type="region of interest" description="Disordered" evidence="1">
    <location>
        <begin position="1"/>
        <end position="35"/>
    </location>
</feature>
<dbReference type="Proteomes" id="UP000059680">
    <property type="component" value="Chromosome 5"/>
</dbReference>
<organism evidence="2 3">
    <name type="scientific">Oryza sativa subsp. japonica</name>
    <name type="common">Rice</name>
    <dbReference type="NCBI Taxonomy" id="39947"/>
    <lineage>
        <taxon>Eukaryota</taxon>
        <taxon>Viridiplantae</taxon>
        <taxon>Streptophyta</taxon>
        <taxon>Embryophyta</taxon>
        <taxon>Tracheophyta</taxon>
        <taxon>Spermatophyta</taxon>
        <taxon>Magnoliopsida</taxon>
        <taxon>Liliopsida</taxon>
        <taxon>Poales</taxon>
        <taxon>Poaceae</taxon>
        <taxon>BOP clade</taxon>
        <taxon>Oryzoideae</taxon>
        <taxon>Oryzeae</taxon>
        <taxon>Oryzinae</taxon>
        <taxon>Oryza</taxon>
        <taxon>Oryza sativa</taxon>
    </lineage>
</organism>
<evidence type="ECO:0000313" key="2">
    <source>
        <dbReference type="EMBL" id="BAS94466.1"/>
    </source>
</evidence>
<gene>
    <name evidence="2" type="ordered locus">Os05g0468301</name>
    <name evidence="2" type="ORF">OSNPB_050468301</name>
</gene>
<dbReference type="EMBL" id="AP014961">
    <property type="protein sequence ID" value="BAS94466.1"/>
    <property type="molecule type" value="Genomic_DNA"/>
</dbReference>
<proteinExistence type="predicted"/>
<reference evidence="2 3" key="3">
    <citation type="journal article" date="2013" name="Rice">
        <title>Improvement of the Oryza sativa Nipponbare reference genome using next generation sequence and optical map data.</title>
        <authorList>
            <person name="Kawahara Y."/>
            <person name="de la Bastide M."/>
            <person name="Hamilton J.P."/>
            <person name="Kanamori H."/>
            <person name="McCombie W.R."/>
            <person name="Ouyang S."/>
            <person name="Schwartz D.C."/>
            <person name="Tanaka T."/>
            <person name="Wu J."/>
            <person name="Zhou S."/>
            <person name="Childs K.L."/>
            <person name="Davidson R.M."/>
            <person name="Lin H."/>
            <person name="Quesada-Ocampo L."/>
            <person name="Vaillancourt B."/>
            <person name="Sakai H."/>
            <person name="Lee S.S."/>
            <person name="Kim J."/>
            <person name="Numa H."/>
            <person name="Itoh T."/>
            <person name="Buell C.R."/>
            <person name="Matsumoto T."/>
        </authorList>
    </citation>
    <scope>NUCLEOTIDE SEQUENCE [LARGE SCALE GENOMIC DNA]</scope>
    <source>
        <strain evidence="3">cv. Nipponbare</strain>
    </source>
</reference>
<dbReference type="AlphaFoldDB" id="A0A0P0WNQ8"/>